<proteinExistence type="predicted"/>
<dbReference type="PANTHER" id="PTHR23501">
    <property type="entry name" value="MAJOR FACILITATOR SUPERFAMILY"/>
    <property type="match status" value="1"/>
</dbReference>
<feature type="transmembrane region" description="Helical" evidence="7">
    <location>
        <begin position="381"/>
        <end position="400"/>
    </location>
</feature>
<dbReference type="AlphaFoldDB" id="A0A084ANG6"/>
<name>A0A084ANG6_STACB</name>
<dbReference type="GO" id="GO:0005886">
    <property type="term" value="C:plasma membrane"/>
    <property type="evidence" value="ECO:0007669"/>
    <property type="project" value="TreeGrafter"/>
</dbReference>
<feature type="transmembrane region" description="Helical" evidence="7">
    <location>
        <begin position="407"/>
        <end position="426"/>
    </location>
</feature>
<evidence type="ECO:0000259" key="8">
    <source>
        <dbReference type="PROSITE" id="PS50850"/>
    </source>
</evidence>
<organism evidence="9 10">
    <name type="scientific">Stachybotrys chartarum (strain CBS 109288 / IBT 7711)</name>
    <name type="common">Toxic black mold</name>
    <name type="synonym">Stilbospora chartarum</name>
    <dbReference type="NCBI Taxonomy" id="1280523"/>
    <lineage>
        <taxon>Eukaryota</taxon>
        <taxon>Fungi</taxon>
        <taxon>Dikarya</taxon>
        <taxon>Ascomycota</taxon>
        <taxon>Pezizomycotina</taxon>
        <taxon>Sordariomycetes</taxon>
        <taxon>Hypocreomycetidae</taxon>
        <taxon>Hypocreales</taxon>
        <taxon>Stachybotryaceae</taxon>
        <taxon>Stachybotrys</taxon>
    </lineage>
</organism>
<comment type="subcellular location">
    <subcellularLocation>
        <location evidence="1">Membrane</location>
        <topology evidence="1">Multi-pass membrane protein</topology>
    </subcellularLocation>
</comment>
<feature type="transmembrane region" description="Helical" evidence="7">
    <location>
        <begin position="438"/>
        <end position="460"/>
    </location>
</feature>
<feature type="compositionally biased region" description="Basic and acidic residues" evidence="6">
    <location>
        <begin position="32"/>
        <end position="48"/>
    </location>
</feature>
<evidence type="ECO:0000256" key="2">
    <source>
        <dbReference type="ARBA" id="ARBA00022448"/>
    </source>
</evidence>
<dbReference type="OrthoDB" id="10021397at2759"/>
<evidence type="ECO:0000313" key="9">
    <source>
        <dbReference type="EMBL" id="KEY66845.1"/>
    </source>
</evidence>
<sequence length="589" mass="63220">MAQSIVEDQRSPRISEDKTEAGSPISSPIEPSRNDTVNEKSEKDGKLETTVDEVLTGSDTTPPSENVAAEYPSGPKLAFIIMCLCTGIFLVALDQTIIAPALGTITAEYGSVSDIGWYGSAYLLTTTALQPTYGKLYRLFNVKWIYLTAVFIFEIGSLVCGVAPTSTSFIVGRAVAGMGTAGLFSGSIVILSLSMPLEKRPLAFGFIGGMWGIASVAGPLLGGAFTETIGWRWCFYINLPVGGLAMIGIFFFVNVNRINPDSMGLTIMERVKQLDWAGTVVFLPAVMCLLLALEWGGAEQAWDSPEVIGLCVAFGVLIIIFIGTQIWRGDSGTLPPRLFKHRNILPAMIFSIFFAAGFFPFIYFLSLYFQAVQNVSAVQAGIRILPMLLSNTLVAIFTGVMVTRFGYFNPIAIPCMILFAVGAGMVTTFQVDTGISEWFGYQVLAGLGIGAGFQVGVLTVQTNLPTDWIPIGTSCIQFFQAMGGAIFVSVCQTLFQNGLIESVTNANIDLDPHVLINGGAAGIPRMLESIGRSDAVEVVLEAYMDGLRNTFYVTTACACCAFLACITIQWKSVKTPVSAFETKSSTAAV</sequence>
<keyword evidence="10" id="KW-1185">Reference proteome</keyword>
<dbReference type="EMBL" id="KL648641">
    <property type="protein sequence ID" value="KEY66845.1"/>
    <property type="molecule type" value="Genomic_DNA"/>
</dbReference>
<dbReference type="PRINTS" id="PR01035">
    <property type="entry name" value="TCRTETA"/>
</dbReference>
<dbReference type="HOGENOM" id="CLU_000960_22_1_1"/>
<keyword evidence="5 7" id="KW-0472">Membrane</keyword>
<evidence type="ECO:0000256" key="7">
    <source>
        <dbReference type="SAM" id="Phobius"/>
    </source>
</evidence>
<dbReference type="SUPFAM" id="SSF103473">
    <property type="entry name" value="MFS general substrate transporter"/>
    <property type="match status" value="1"/>
</dbReference>
<dbReference type="Proteomes" id="UP000028045">
    <property type="component" value="Unassembled WGS sequence"/>
</dbReference>
<dbReference type="FunFam" id="1.20.1720.10:FF:000012">
    <property type="entry name" value="MFS toxin efflux pump (AflT)"/>
    <property type="match status" value="1"/>
</dbReference>
<feature type="transmembrane region" description="Helical" evidence="7">
    <location>
        <begin position="230"/>
        <end position="253"/>
    </location>
</feature>
<evidence type="ECO:0000313" key="10">
    <source>
        <dbReference type="Proteomes" id="UP000028045"/>
    </source>
</evidence>
<gene>
    <name evidence="9" type="ORF">S7711_05199</name>
</gene>
<dbReference type="InterPro" id="IPR036259">
    <property type="entry name" value="MFS_trans_sf"/>
</dbReference>
<feature type="transmembrane region" description="Helical" evidence="7">
    <location>
        <begin position="170"/>
        <end position="191"/>
    </location>
</feature>
<dbReference type="GO" id="GO:0022857">
    <property type="term" value="F:transmembrane transporter activity"/>
    <property type="evidence" value="ECO:0007669"/>
    <property type="project" value="InterPro"/>
</dbReference>
<feature type="transmembrane region" description="Helical" evidence="7">
    <location>
        <begin position="551"/>
        <end position="570"/>
    </location>
</feature>
<evidence type="ECO:0000256" key="6">
    <source>
        <dbReference type="SAM" id="MobiDB-lite"/>
    </source>
</evidence>
<dbReference type="CDD" id="cd17502">
    <property type="entry name" value="MFS_Azr1_MDR_like"/>
    <property type="match status" value="1"/>
</dbReference>
<feature type="transmembrane region" description="Helical" evidence="7">
    <location>
        <begin position="274"/>
        <end position="295"/>
    </location>
</feature>
<dbReference type="InterPro" id="IPR020846">
    <property type="entry name" value="MFS_dom"/>
</dbReference>
<dbReference type="FunFam" id="1.20.1250.20:FF:000196">
    <property type="entry name" value="MFS toxin efflux pump (AflT)"/>
    <property type="match status" value="1"/>
</dbReference>
<keyword evidence="2" id="KW-0813">Transport</keyword>
<feature type="region of interest" description="Disordered" evidence="6">
    <location>
        <begin position="1"/>
        <end position="48"/>
    </location>
</feature>
<dbReference type="PROSITE" id="PS50850">
    <property type="entry name" value="MFS"/>
    <property type="match status" value="1"/>
</dbReference>
<evidence type="ECO:0000256" key="3">
    <source>
        <dbReference type="ARBA" id="ARBA00022692"/>
    </source>
</evidence>
<protein>
    <recommendedName>
        <fullName evidence="8">Major facilitator superfamily (MFS) profile domain-containing protein</fullName>
    </recommendedName>
</protein>
<feature type="transmembrane region" description="Helical" evidence="7">
    <location>
        <begin position="145"/>
        <end position="164"/>
    </location>
</feature>
<feature type="compositionally biased region" description="Basic and acidic residues" evidence="6">
    <location>
        <begin position="7"/>
        <end position="20"/>
    </location>
</feature>
<evidence type="ECO:0000256" key="4">
    <source>
        <dbReference type="ARBA" id="ARBA00022989"/>
    </source>
</evidence>
<feature type="transmembrane region" description="Helical" evidence="7">
    <location>
        <begin position="307"/>
        <end position="327"/>
    </location>
</feature>
<feature type="domain" description="Major facilitator superfamily (MFS) profile" evidence="8">
    <location>
        <begin position="80"/>
        <end position="573"/>
    </location>
</feature>
<dbReference type="InterPro" id="IPR001958">
    <property type="entry name" value="Tet-R_TetA/multi-R_MdtG-like"/>
</dbReference>
<reference evidence="9 10" key="1">
    <citation type="journal article" date="2014" name="BMC Genomics">
        <title>Comparative genome sequencing reveals chemotype-specific gene clusters in the toxigenic black mold Stachybotrys.</title>
        <authorList>
            <person name="Semeiks J."/>
            <person name="Borek D."/>
            <person name="Otwinowski Z."/>
            <person name="Grishin N.V."/>
        </authorList>
    </citation>
    <scope>NUCLEOTIDE SEQUENCE [LARGE SCALE GENOMIC DNA]</scope>
    <source>
        <strain evidence="10">CBS 109288 / IBT 7711</strain>
    </source>
</reference>
<feature type="transmembrane region" description="Helical" evidence="7">
    <location>
        <begin position="77"/>
        <end position="103"/>
    </location>
</feature>
<evidence type="ECO:0000256" key="5">
    <source>
        <dbReference type="ARBA" id="ARBA00023136"/>
    </source>
</evidence>
<dbReference type="Pfam" id="PF07690">
    <property type="entry name" value="MFS_1"/>
    <property type="match status" value="1"/>
</dbReference>
<evidence type="ECO:0000256" key="1">
    <source>
        <dbReference type="ARBA" id="ARBA00004141"/>
    </source>
</evidence>
<dbReference type="Gene3D" id="1.20.1250.20">
    <property type="entry name" value="MFS general substrate transporter like domains"/>
    <property type="match status" value="1"/>
</dbReference>
<keyword evidence="3 7" id="KW-0812">Transmembrane</keyword>
<feature type="transmembrane region" description="Helical" evidence="7">
    <location>
        <begin position="203"/>
        <end position="224"/>
    </location>
</feature>
<keyword evidence="4 7" id="KW-1133">Transmembrane helix</keyword>
<feature type="transmembrane region" description="Helical" evidence="7">
    <location>
        <begin position="348"/>
        <end position="369"/>
    </location>
</feature>
<dbReference type="PANTHER" id="PTHR23501:SF198">
    <property type="entry name" value="AZOLE RESISTANCE PROTEIN 1-RELATED"/>
    <property type="match status" value="1"/>
</dbReference>
<accession>A0A084ANG6</accession>
<dbReference type="Gene3D" id="1.20.1720.10">
    <property type="entry name" value="Multidrug resistance protein D"/>
    <property type="match status" value="1"/>
</dbReference>
<dbReference type="InterPro" id="IPR011701">
    <property type="entry name" value="MFS"/>
</dbReference>